<evidence type="ECO:0000259" key="1">
    <source>
        <dbReference type="PROSITE" id="PS51819"/>
    </source>
</evidence>
<name>A0A1H4QSR7_9BACT</name>
<dbReference type="InterPro" id="IPR004360">
    <property type="entry name" value="Glyas_Fos-R_dOase_dom"/>
</dbReference>
<dbReference type="RefSeq" id="WP_074654714.1">
    <property type="nucleotide sequence ID" value="NZ_FNSD01000001.1"/>
</dbReference>
<proteinExistence type="predicted"/>
<dbReference type="PANTHER" id="PTHR36110:SF2">
    <property type="entry name" value="RING-CLEAVING DIOXYGENASE MHQE-RELATED"/>
    <property type="match status" value="1"/>
</dbReference>
<reference evidence="2 3" key="1">
    <citation type="submission" date="2016-10" db="EMBL/GenBank/DDBJ databases">
        <authorList>
            <person name="de Groot N.N."/>
        </authorList>
    </citation>
    <scope>NUCLEOTIDE SEQUENCE [LARGE SCALE GENOMIC DNA]</scope>
    <source>
        <strain evidence="2 3">AB35.6</strain>
    </source>
</reference>
<dbReference type="InterPro" id="IPR029068">
    <property type="entry name" value="Glyas_Bleomycin-R_OHBP_Dase"/>
</dbReference>
<dbReference type="SUPFAM" id="SSF54593">
    <property type="entry name" value="Glyoxalase/Bleomycin resistance protein/Dihydroxybiphenyl dioxygenase"/>
    <property type="match status" value="1"/>
</dbReference>
<dbReference type="Pfam" id="PF00903">
    <property type="entry name" value="Glyoxalase"/>
    <property type="match status" value="1"/>
</dbReference>
<feature type="domain" description="VOC" evidence="1">
    <location>
        <begin position="6"/>
        <end position="136"/>
    </location>
</feature>
<dbReference type="EMBL" id="FNSD01000001">
    <property type="protein sequence ID" value="SEC22558.1"/>
    <property type="molecule type" value="Genomic_DNA"/>
</dbReference>
<organism evidence="2 3">
    <name type="scientific">Terriglobus roseus</name>
    <dbReference type="NCBI Taxonomy" id="392734"/>
    <lineage>
        <taxon>Bacteria</taxon>
        <taxon>Pseudomonadati</taxon>
        <taxon>Acidobacteriota</taxon>
        <taxon>Terriglobia</taxon>
        <taxon>Terriglobales</taxon>
        <taxon>Acidobacteriaceae</taxon>
        <taxon>Terriglobus</taxon>
    </lineage>
</organism>
<evidence type="ECO:0000313" key="3">
    <source>
        <dbReference type="Proteomes" id="UP000182409"/>
    </source>
</evidence>
<sequence length="323" mass="34982">MTPISGLHHVTAIASNPQANLDFYTQVLGLRLVKKTVNFDDPGTYHFYFGDDAGSPGTILTFFPWPGARRGLAGAGEVTHTAFSVPKTSIAYWEQRLTAQGVLVEHTGVRFAANNGGEDVLTFADPDGMKLEIVGHSDAAAADRAPRYSDVPVEHSIRGFFGVTMLQRDAAATEATLNMMGFTKTAAEGNRLRFASPAGNSVGNAIDIVVKADAGYGRSGAGSVHHIAFRTPTDDTQLEWREKIAQTLSVTTVQDREYFHSIYFREPGGVLFEMATDAPGFAIDEPIETLGEALRIPPWFEPQRAAIEQRLIPVTLTKAEVTA</sequence>
<gene>
    <name evidence="2" type="ORF">SAMN05443244_2954</name>
</gene>
<dbReference type="AlphaFoldDB" id="A0A1H4QSR7"/>
<evidence type="ECO:0000313" key="2">
    <source>
        <dbReference type="EMBL" id="SEC22558.1"/>
    </source>
</evidence>
<dbReference type="PANTHER" id="PTHR36110">
    <property type="entry name" value="RING-CLEAVING DIOXYGENASE MHQE-RELATED"/>
    <property type="match status" value="1"/>
</dbReference>
<dbReference type="Proteomes" id="UP000182409">
    <property type="component" value="Unassembled WGS sequence"/>
</dbReference>
<feature type="domain" description="VOC" evidence="1">
    <location>
        <begin position="152"/>
        <end position="277"/>
    </location>
</feature>
<dbReference type="OrthoDB" id="9785698at2"/>
<dbReference type="CDD" id="cd08347">
    <property type="entry name" value="PcpA_C_like"/>
    <property type="match status" value="1"/>
</dbReference>
<accession>A0A1H4QSR7</accession>
<dbReference type="Gene3D" id="3.10.180.10">
    <property type="entry name" value="2,3-Dihydroxybiphenyl 1,2-Dioxygenase, domain 1"/>
    <property type="match status" value="2"/>
</dbReference>
<dbReference type="InterPro" id="IPR052537">
    <property type="entry name" value="Extradiol_RC_dioxygenase"/>
</dbReference>
<dbReference type="PROSITE" id="PS51819">
    <property type="entry name" value="VOC"/>
    <property type="match status" value="2"/>
</dbReference>
<protein>
    <submittedName>
        <fullName evidence="2">Glyoxalase family protein</fullName>
    </submittedName>
</protein>
<dbReference type="InterPro" id="IPR037523">
    <property type="entry name" value="VOC_core"/>
</dbReference>